<reference evidence="1 2" key="1">
    <citation type="submission" date="2023-01" db="EMBL/GenBank/DDBJ databases">
        <title>Vibrio sp. KJ40-1 sp.nov, isolated from marine algae.</title>
        <authorList>
            <person name="Butt M."/>
            <person name="Kim J.M.J."/>
            <person name="Jeon C.O.C."/>
        </authorList>
    </citation>
    <scope>NUCLEOTIDE SEQUENCE [LARGE SCALE GENOMIC DNA]</scope>
    <source>
        <strain evidence="1 2">KJ40-1</strain>
    </source>
</reference>
<dbReference type="Proteomes" id="UP001210678">
    <property type="component" value="Unassembled WGS sequence"/>
</dbReference>
<proteinExistence type="predicted"/>
<dbReference type="InterPro" id="IPR034660">
    <property type="entry name" value="DinB/YfiT-like"/>
</dbReference>
<dbReference type="Gene3D" id="1.20.120.450">
    <property type="entry name" value="dinb family like domain"/>
    <property type="match status" value="1"/>
</dbReference>
<dbReference type="PANTHER" id="PTHR39473:SF1">
    <property type="entry name" value="DINB-LIKE DOMAIN-CONTAINING PROTEIN"/>
    <property type="match status" value="1"/>
</dbReference>
<accession>A0ABT4YXF6</accession>
<protein>
    <submittedName>
        <fullName evidence="1">DinB family protein</fullName>
    </submittedName>
</protein>
<gene>
    <name evidence="1" type="ORF">PGX00_20120</name>
</gene>
<comment type="caution">
    <text evidence="1">The sequence shown here is derived from an EMBL/GenBank/DDBJ whole genome shotgun (WGS) entry which is preliminary data.</text>
</comment>
<keyword evidence="2" id="KW-1185">Reference proteome</keyword>
<dbReference type="PANTHER" id="PTHR39473">
    <property type="match status" value="1"/>
</dbReference>
<evidence type="ECO:0000313" key="2">
    <source>
        <dbReference type="Proteomes" id="UP001210678"/>
    </source>
</evidence>
<sequence length="175" mass="19507">MNNEPICPSIIGSLEAIEQSLTLCEKLDHTSYNFKAVPHVQSSIGEHLRHILDMFLALMNQSNIGVIDYDHRRRGDPVESNLSVGVSELSDVKVWLCKLTSQQLDSPVTILSEATISTQKICEMTSTLRRELLFVSSHTIHHLAIIKVITTHCDIETNEHLGYAPATATYLRGQA</sequence>
<dbReference type="SUPFAM" id="SSF109854">
    <property type="entry name" value="DinB/YfiT-like putative metalloenzymes"/>
    <property type="match status" value="1"/>
</dbReference>
<dbReference type="EMBL" id="JAQLOI010000003">
    <property type="protein sequence ID" value="MDB1125841.1"/>
    <property type="molecule type" value="Genomic_DNA"/>
</dbReference>
<organism evidence="1 2">
    <name type="scientific">Vibrio algarum</name>
    <dbReference type="NCBI Taxonomy" id="3020714"/>
    <lineage>
        <taxon>Bacteria</taxon>
        <taxon>Pseudomonadati</taxon>
        <taxon>Pseudomonadota</taxon>
        <taxon>Gammaproteobacteria</taxon>
        <taxon>Vibrionales</taxon>
        <taxon>Vibrionaceae</taxon>
        <taxon>Vibrio</taxon>
    </lineage>
</organism>
<evidence type="ECO:0000313" key="1">
    <source>
        <dbReference type="EMBL" id="MDB1125841.1"/>
    </source>
</evidence>
<name>A0ABT4YXF6_9VIBR</name>
<dbReference type="RefSeq" id="WP_272139917.1">
    <property type="nucleotide sequence ID" value="NZ_JAQLOI010000003.1"/>
</dbReference>